<dbReference type="PANTHER" id="PTHR30055:SF234">
    <property type="entry name" value="HTH-TYPE TRANSCRIPTIONAL REGULATOR BETI"/>
    <property type="match status" value="1"/>
</dbReference>
<evidence type="ECO:0000313" key="6">
    <source>
        <dbReference type="EMBL" id="REJ05857.1"/>
    </source>
</evidence>
<organism evidence="6 7">
    <name type="scientific">Microbacterium bovistercoris</name>
    <dbReference type="NCBI Taxonomy" id="2293570"/>
    <lineage>
        <taxon>Bacteria</taxon>
        <taxon>Bacillati</taxon>
        <taxon>Actinomycetota</taxon>
        <taxon>Actinomycetes</taxon>
        <taxon>Micrococcales</taxon>
        <taxon>Microbacteriaceae</taxon>
        <taxon>Microbacterium</taxon>
    </lineage>
</organism>
<dbReference type="PROSITE" id="PS50977">
    <property type="entry name" value="HTH_TETR_2"/>
    <property type="match status" value="1"/>
</dbReference>
<feature type="DNA-binding region" description="H-T-H motif" evidence="4">
    <location>
        <begin position="43"/>
        <end position="62"/>
    </location>
</feature>
<dbReference type="Gene3D" id="1.10.10.60">
    <property type="entry name" value="Homeodomain-like"/>
    <property type="match status" value="1"/>
</dbReference>
<protein>
    <submittedName>
        <fullName evidence="6">TetR/AcrR family transcriptional regulator</fullName>
    </submittedName>
</protein>
<dbReference type="Pfam" id="PF00440">
    <property type="entry name" value="TetR_N"/>
    <property type="match status" value="1"/>
</dbReference>
<dbReference type="OrthoDB" id="9796019at2"/>
<comment type="caution">
    <text evidence="6">The sequence shown here is derived from an EMBL/GenBank/DDBJ whole genome shotgun (WGS) entry which is preliminary data.</text>
</comment>
<dbReference type="SUPFAM" id="SSF48498">
    <property type="entry name" value="Tetracyclin repressor-like, C-terminal domain"/>
    <property type="match status" value="1"/>
</dbReference>
<keyword evidence="2 4" id="KW-0238">DNA-binding</keyword>
<dbReference type="PROSITE" id="PS01081">
    <property type="entry name" value="HTH_TETR_1"/>
    <property type="match status" value="1"/>
</dbReference>
<dbReference type="GO" id="GO:0000976">
    <property type="term" value="F:transcription cis-regulatory region binding"/>
    <property type="evidence" value="ECO:0007669"/>
    <property type="project" value="TreeGrafter"/>
</dbReference>
<dbReference type="InterPro" id="IPR011075">
    <property type="entry name" value="TetR_C"/>
</dbReference>
<evidence type="ECO:0000313" key="7">
    <source>
        <dbReference type="Proteomes" id="UP000262172"/>
    </source>
</evidence>
<keyword evidence="3" id="KW-0804">Transcription</keyword>
<dbReference type="InterPro" id="IPR023772">
    <property type="entry name" value="DNA-bd_HTH_TetR-type_CS"/>
</dbReference>
<evidence type="ECO:0000259" key="5">
    <source>
        <dbReference type="PROSITE" id="PS50977"/>
    </source>
</evidence>
<dbReference type="GO" id="GO:0003700">
    <property type="term" value="F:DNA-binding transcription factor activity"/>
    <property type="evidence" value="ECO:0007669"/>
    <property type="project" value="TreeGrafter"/>
</dbReference>
<dbReference type="Pfam" id="PF16859">
    <property type="entry name" value="TetR_C_11"/>
    <property type="match status" value="1"/>
</dbReference>
<dbReference type="EMBL" id="QUAB01000039">
    <property type="protein sequence ID" value="REJ05857.1"/>
    <property type="molecule type" value="Genomic_DNA"/>
</dbReference>
<evidence type="ECO:0000256" key="3">
    <source>
        <dbReference type="ARBA" id="ARBA00023163"/>
    </source>
</evidence>
<dbReference type="InterPro" id="IPR001647">
    <property type="entry name" value="HTH_TetR"/>
</dbReference>
<feature type="domain" description="HTH tetR-type" evidence="5">
    <location>
        <begin position="20"/>
        <end position="80"/>
    </location>
</feature>
<dbReference type="InterPro" id="IPR050109">
    <property type="entry name" value="HTH-type_TetR-like_transc_reg"/>
</dbReference>
<gene>
    <name evidence="6" type="ORF">DY023_07855</name>
</gene>
<dbReference type="AlphaFoldDB" id="A0A371NU47"/>
<dbReference type="RefSeq" id="WP_116241789.1">
    <property type="nucleotide sequence ID" value="NZ_QUAB01000039.1"/>
</dbReference>
<dbReference type="PANTHER" id="PTHR30055">
    <property type="entry name" value="HTH-TYPE TRANSCRIPTIONAL REGULATOR RUTR"/>
    <property type="match status" value="1"/>
</dbReference>
<evidence type="ECO:0000256" key="4">
    <source>
        <dbReference type="PROSITE-ProRule" id="PRU00335"/>
    </source>
</evidence>
<reference evidence="6 7" key="1">
    <citation type="submission" date="2018-08" db="EMBL/GenBank/DDBJ databases">
        <title>Isolation, diversity and antifungal activity of Actinobacteria from cow dung.</title>
        <authorList>
            <person name="Ling L."/>
        </authorList>
    </citation>
    <scope>NUCLEOTIDE SEQUENCE [LARGE SCALE GENOMIC DNA]</scope>
    <source>
        <strain evidence="6 7">NEAU-LLE</strain>
    </source>
</reference>
<evidence type="ECO:0000256" key="2">
    <source>
        <dbReference type="ARBA" id="ARBA00023125"/>
    </source>
</evidence>
<dbReference type="SUPFAM" id="SSF46689">
    <property type="entry name" value="Homeodomain-like"/>
    <property type="match status" value="1"/>
</dbReference>
<proteinExistence type="predicted"/>
<dbReference type="InterPro" id="IPR036271">
    <property type="entry name" value="Tet_transcr_reg_TetR-rel_C_sf"/>
</dbReference>
<keyword evidence="1" id="KW-0805">Transcription regulation</keyword>
<sequence length="206" mass="22998">MGRGAFRTAVRRTPLRRCRDALRDQRGQTPIDLLIEHGVADLSLEKVARRAGVGKTTIYRRFPDKSALLLAAVSGAQAVDDERLLDWPDAATMLASWALHLSDPRNRRLLRRLFASIDDLPELLPAYRAAESPRRQHAEREALRRAQAVGQLPEDADIDAIADILAGAILQHLTTHPDDESAARIDEYLTRVLTQVGYTKPDRNPS</sequence>
<evidence type="ECO:0000256" key="1">
    <source>
        <dbReference type="ARBA" id="ARBA00023015"/>
    </source>
</evidence>
<keyword evidence="7" id="KW-1185">Reference proteome</keyword>
<accession>A0A371NU47</accession>
<dbReference type="InterPro" id="IPR009057">
    <property type="entry name" value="Homeodomain-like_sf"/>
</dbReference>
<name>A0A371NU47_9MICO</name>
<dbReference type="Gene3D" id="1.10.357.10">
    <property type="entry name" value="Tetracycline Repressor, domain 2"/>
    <property type="match status" value="1"/>
</dbReference>
<dbReference type="Proteomes" id="UP000262172">
    <property type="component" value="Unassembled WGS sequence"/>
</dbReference>